<protein>
    <submittedName>
        <fullName evidence="8">Uncharacterized protein</fullName>
    </submittedName>
</protein>
<evidence type="ECO:0000256" key="1">
    <source>
        <dbReference type="ARBA" id="ARBA00004604"/>
    </source>
</evidence>
<keyword evidence="7" id="KW-0539">Nucleus</keyword>
<evidence type="ECO:0000256" key="4">
    <source>
        <dbReference type="ARBA" id="ARBA00022737"/>
    </source>
</evidence>
<evidence type="ECO:0000256" key="6">
    <source>
        <dbReference type="ARBA" id="ARBA00022833"/>
    </source>
</evidence>
<dbReference type="OrthoDB" id="10258894at2759"/>
<comment type="similarity">
    <text evidence="2">Belongs to the NOA36 family.</text>
</comment>
<dbReference type="Pfam" id="PF06524">
    <property type="entry name" value="NOA36"/>
    <property type="match status" value="1"/>
</dbReference>
<evidence type="ECO:0000256" key="7">
    <source>
        <dbReference type="ARBA" id="ARBA00023242"/>
    </source>
</evidence>
<evidence type="ECO:0000313" key="8">
    <source>
        <dbReference type="EMBL" id="PIO67129.1"/>
    </source>
</evidence>
<keyword evidence="4" id="KW-0677">Repeat</keyword>
<keyword evidence="9" id="KW-1185">Reference proteome</keyword>
<evidence type="ECO:0000256" key="2">
    <source>
        <dbReference type="ARBA" id="ARBA00007212"/>
    </source>
</evidence>
<evidence type="ECO:0000256" key="5">
    <source>
        <dbReference type="ARBA" id="ARBA00022771"/>
    </source>
</evidence>
<dbReference type="EMBL" id="KZ347795">
    <property type="protein sequence ID" value="PIO67129.1"/>
    <property type="molecule type" value="Genomic_DNA"/>
</dbReference>
<dbReference type="Proteomes" id="UP000230423">
    <property type="component" value="Unassembled WGS sequence"/>
</dbReference>
<dbReference type="GO" id="GO:0005730">
    <property type="term" value="C:nucleolus"/>
    <property type="evidence" value="ECO:0007669"/>
    <property type="project" value="UniProtKB-SubCell"/>
</dbReference>
<dbReference type="GO" id="GO:0008270">
    <property type="term" value="F:zinc ion binding"/>
    <property type="evidence" value="ECO:0007669"/>
    <property type="project" value="UniProtKB-KW"/>
</dbReference>
<keyword evidence="6" id="KW-0862">Zinc</keyword>
<gene>
    <name evidence="8" type="ORF">TELCIR_11135</name>
</gene>
<keyword evidence="5" id="KW-0863">Zinc-finger</keyword>
<sequence>MGMVGAVCDFCEAFICHGKKCLTTHACSCPLRNAECVECKRGVWDHDAWTSSVPSSPPKTVPEMNLVHLIINAATKKQSKILASIKADLSVSKKYAEIPSSADVPTPDDPMSTKWTSPLSIPEENMFKRKIYYH</sequence>
<accession>A0A2G9UA76</accession>
<evidence type="ECO:0000256" key="3">
    <source>
        <dbReference type="ARBA" id="ARBA00022723"/>
    </source>
</evidence>
<name>A0A2G9UA76_TELCI</name>
<dbReference type="InterPro" id="IPR010531">
    <property type="entry name" value="NOA36"/>
</dbReference>
<reference evidence="8 9" key="1">
    <citation type="submission" date="2015-09" db="EMBL/GenBank/DDBJ databases">
        <title>Draft genome of the parasitic nematode Teladorsagia circumcincta isolate WARC Sus (inbred).</title>
        <authorList>
            <person name="Mitreva M."/>
        </authorList>
    </citation>
    <scope>NUCLEOTIDE SEQUENCE [LARGE SCALE GENOMIC DNA]</scope>
    <source>
        <strain evidence="8 9">S</strain>
    </source>
</reference>
<evidence type="ECO:0000313" key="9">
    <source>
        <dbReference type="Proteomes" id="UP000230423"/>
    </source>
</evidence>
<comment type="subcellular location">
    <subcellularLocation>
        <location evidence="1">Nucleus</location>
        <location evidence="1">Nucleolus</location>
    </subcellularLocation>
</comment>
<dbReference type="PANTHER" id="PTHR13214:SF1">
    <property type="entry name" value="ZINC FINGER PROTEIN 330"/>
    <property type="match status" value="1"/>
</dbReference>
<organism evidence="8 9">
    <name type="scientific">Teladorsagia circumcincta</name>
    <name type="common">Brown stomach worm</name>
    <name type="synonym">Ostertagia circumcincta</name>
    <dbReference type="NCBI Taxonomy" id="45464"/>
    <lineage>
        <taxon>Eukaryota</taxon>
        <taxon>Metazoa</taxon>
        <taxon>Ecdysozoa</taxon>
        <taxon>Nematoda</taxon>
        <taxon>Chromadorea</taxon>
        <taxon>Rhabditida</taxon>
        <taxon>Rhabditina</taxon>
        <taxon>Rhabditomorpha</taxon>
        <taxon>Strongyloidea</taxon>
        <taxon>Trichostrongylidae</taxon>
        <taxon>Teladorsagia</taxon>
    </lineage>
</organism>
<proteinExistence type="inferred from homology"/>
<dbReference type="PANTHER" id="PTHR13214">
    <property type="entry name" value="ZINC FINGER PROTEIN 330"/>
    <property type="match status" value="1"/>
</dbReference>
<keyword evidence="3" id="KW-0479">Metal-binding</keyword>
<dbReference type="AlphaFoldDB" id="A0A2G9UA76"/>